<dbReference type="InterPro" id="IPR001727">
    <property type="entry name" value="GDT1-like"/>
</dbReference>
<dbReference type="PANTHER" id="PTHR12608:SF1">
    <property type="entry name" value="TRANSMEMBRANE PROTEIN 165"/>
    <property type="match status" value="1"/>
</dbReference>
<dbReference type="PANTHER" id="PTHR12608">
    <property type="entry name" value="TRANSMEMBRANE PROTEIN HTP-1 RELATED"/>
    <property type="match status" value="1"/>
</dbReference>
<evidence type="ECO:0000313" key="7">
    <source>
        <dbReference type="EMBL" id="TSB02125.1"/>
    </source>
</evidence>
<organism evidence="7 8">
    <name type="scientific">Sphingorhabdus contaminans</name>
    <dbReference type="NCBI Taxonomy" id="1343899"/>
    <lineage>
        <taxon>Bacteria</taxon>
        <taxon>Pseudomonadati</taxon>
        <taxon>Pseudomonadota</taxon>
        <taxon>Alphaproteobacteria</taxon>
        <taxon>Sphingomonadales</taxon>
        <taxon>Sphingomonadaceae</taxon>
        <taxon>Sphingorhabdus</taxon>
    </lineage>
</organism>
<evidence type="ECO:0000256" key="4">
    <source>
        <dbReference type="ARBA" id="ARBA00022989"/>
    </source>
</evidence>
<name>A0A553WBQ3_9SPHN</name>
<keyword evidence="8" id="KW-1185">Reference proteome</keyword>
<dbReference type="GO" id="GO:0016020">
    <property type="term" value="C:membrane"/>
    <property type="evidence" value="ECO:0007669"/>
    <property type="project" value="UniProtKB-SubCell"/>
</dbReference>
<dbReference type="EMBL" id="VKKU01000002">
    <property type="protein sequence ID" value="TSB02125.1"/>
    <property type="molecule type" value="Genomic_DNA"/>
</dbReference>
<accession>A0A553WBQ3</accession>
<dbReference type="OrthoDB" id="7585760at2"/>
<evidence type="ECO:0000256" key="1">
    <source>
        <dbReference type="ARBA" id="ARBA00004141"/>
    </source>
</evidence>
<comment type="subcellular location">
    <subcellularLocation>
        <location evidence="1 6">Membrane</location>
        <topology evidence="1 6">Multi-pass membrane protein</topology>
    </subcellularLocation>
</comment>
<keyword evidence="4 6" id="KW-1133">Transmembrane helix</keyword>
<evidence type="ECO:0000256" key="3">
    <source>
        <dbReference type="ARBA" id="ARBA00022692"/>
    </source>
</evidence>
<gene>
    <name evidence="7" type="ORF">FOM92_13440</name>
</gene>
<comment type="similarity">
    <text evidence="2 6">Belongs to the GDT1 family.</text>
</comment>
<evidence type="ECO:0000256" key="2">
    <source>
        <dbReference type="ARBA" id="ARBA00009190"/>
    </source>
</evidence>
<keyword evidence="5 6" id="KW-0472">Membrane</keyword>
<feature type="transmembrane region" description="Helical" evidence="6">
    <location>
        <begin position="66"/>
        <end position="86"/>
    </location>
</feature>
<proteinExistence type="inferred from homology"/>
<feature type="transmembrane region" description="Helical" evidence="6">
    <location>
        <begin position="164"/>
        <end position="187"/>
    </location>
</feature>
<evidence type="ECO:0000256" key="6">
    <source>
        <dbReference type="RuleBase" id="RU365102"/>
    </source>
</evidence>
<dbReference type="Proteomes" id="UP000320160">
    <property type="component" value="Unassembled WGS sequence"/>
</dbReference>
<dbReference type="RefSeq" id="WP_143777343.1">
    <property type="nucleotide sequence ID" value="NZ_VKKU01000002.1"/>
</dbReference>
<dbReference type="Pfam" id="PF01169">
    <property type="entry name" value="GDT1"/>
    <property type="match status" value="2"/>
</dbReference>
<feature type="transmembrane region" description="Helical" evidence="6">
    <location>
        <begin position="34"/>
        <end position="54"/>
    </location>
</feature>
<comment type="caution">
    <text evidence="7">The sequence shown here is derived from an EMBL/GenBank/DDBJ whole genome shotgun (WGS) entry which is preliminary data.</text>
</comment>
<sequence length="188" mass="20189">MDALLSTFLSVFLAEMGDRTQILAAALALRYHKNGAILTGLALATLCNCALSAAGGSVIDQWISEAPVKLFAGLAYIFAGAGMLMWRRTVDPLTDWKLPAFLTAFLGLFILEFGDKSQFIIAAQSARTPYWGMALIGGFVGIMAATIPAVLLRERLARIVPLKPIRWISGGLLLIWGFVLATQAFGIA</sequence>
<evidence type="ECO:0000256" key="5">
    <source>
        <dbReference type="ARBA" id="ARBA00023136"/>
    </source>
</evidence>
<keyword evidence="3 6" id="KW-0812">Transmembrane</keyword>
<protein>
    <recommendedName>
        <fullName evidence="6">GDT1 family protein</fullName>
    </recommendedName>
</protein>
<evidence type="ECO:0000313" key="8">
    <source>
        <dbReference type="Proteomes" id="UP000320160"/>
    </source>
</evidence>
<feature type="transmembrane region" description="Helical" evidence="6">
    <location>
        <begin position="98"/>
        <end position="114"/>
    </location>
</feature>
<dbReference type="GO" id="GO:0046873">
    <property type="term" value="F:metal ion transmembrane transporter activity"/>
    <property type="evidence" value="ECO:0007669"/>
    <property type="project" value="InterPro"/>
</dbReference>
<feature type="transmembrane region" description="Helical" evidence="6">
    <location>
        <begin position="130"/>
        <end position="152"/>
    </location>
</feature>
<reference evidence="7 8" key="1">
    <citation type="submission" date="2019-07" db="EMBL/GenBank/DDBJ databases">
        <authorList>
            <person name="Park M."/>
        </authorList>
    </citation>
    <scope>NUCLEOTIDE SEQUENCE [LARGE SCALE GENOMIC DNA]</scope>
    <source>
        <strain evidence="7 8">KCTC32445</strain>
    </source>
</reference>
<dbReference type="AlphaFoldDB" id="A0A553WBQ3"/>